<keyword evidence="8 9" id="KW-0961">Cell wall biogenesis/degradation</keyword>
<dbReference type="NCBIfam" id="TIGR01081">
    <property type="entry name" value="mpl"/>
    <property type="match status" value="1"/>
</dbReference>
<keyword evidence="4 9" id="KW-0067">ATP-binding</keyword>
<feature type="domain" description="Mur ligase central" evidence="12">
    <location>
        <begin position="108"/>
        <end position="289"/>
    </location>
</feature>
<evidence type="ECO:0000259" key="10">
    <source>
        <dbReference type="Pfam" id="PF01225"/>
    </source>
</evidence>
<dbReference type="Proteomes" id="UP000321113">
    <property type="component" value="Unassembled WGS sequence"/>
</dbReference>
<dbReference type="SUPFAM" id="SSF53244">
    <property type="entry name" value="MurD-like peptide ligases, peptide-binding domain"/>
    <property type="match status" value="1"/>
</dbReference>
<dbReference type="Pfam" id="PF02875">
    <property type="entry name" value="Mur_ligase_C"/>
    <property type="match status" value="1"/>
</dbReference>
<dbReference type="RefSeq" id="WP_119009587.1">
    <property type="nucleotide sequence ID" value="NZ_BJXK01000002.1"/>
</dbReference>
<evidence type="ECO:0000256" key="3">
    <source>
        <dbReference type="ARBA" id="ARBA00022741"/>
    </source>
</evidence>
<dbReference type="Gene3D" id="3.40.50.720">
    <property type="entry name" value="NAD(P)-binding Rossmann-like Domain"/>
    <property type="match status" value="1"/>
</dbReference>
<dbReference type="EC" id="6.3.2.45" evidence="9"/>
<dbReference type="GO" id="GO:0009254">
    <property type="term" value="P:peptidoglycan turnover"/>
    <property type="evidence" value="ECO:0007669"/>
    <property type="project" value="UniProtKB-UniRule"/>
</dbReference>
<comment type="caution">
    <text evidence="13">The sequence shown here is derived from an EMBL/GenBank/DDBJ whole genome shotgun (WGS) entry which is preliminary data.</text>
</comment>
<proteinExistence type="inferred from homology"/>
<comment type="function">
    <text evidence="9">Reutilizes the intact tripeptide L-alanyl-gamma-D-glutamyl-meso-diaminopimelate by linking it to UDP-N-acetylmuramate.</text>
</comment>
<dbReference type="HAMAP" id="MF_02020">
    <property type="entry name" value="Mpl"/>
    <property type="match status" value="1"/>
</dbReference>
<keyword evidence="3 9" id="KW-0547">Nucleotide-binding</keyword>
<organism evidence="13 14">
    <name type="scientific">Vibrio superstes NBRC 103154</name>
    <dbReference type="NCBI Taxonomy" id="1219062"/>
    <lineage>
        <taxon>Bacteria</taxon>
        <taxon>Pseudomonadati</taxon>
        <taxon>Pseudomonadota</taxon>
        <taxon>Gammaproteobacteria</taxon>
        <taxon>Vibrionales</taxon>
        <taxon>Vibrionaceae</taxon>
        <taxon>Vibrio</taxon>
    </lineage>
</organism>
<feature type="domain" description="Mur ligase C-terminal" evidence="11">
    <location>
        <begin position="311"/>
        <end position="433"/>
    </location>
</feature>
<dbReference type="GO" id="GO:0051301">
    <property type="term" value="P:cell division"/>
    <property type="evidence" value="ECO:0007669"/>
    <property type="project" value="UniProtKB-KW"/>
</dbReference>
<keyword evidence="7 9" id="KW-0131">Cell cycle</keyword>
<evidence type="ECO:0000259" key="12">
    <source>
        <dbReference type="Pfam" id="PF08245"/>
    </source>
</evidence>
<dbReference type="InterPro" id="IPR004101">
    <property type="entry name" value="Mur_ligase_C"/>
</dbReference>
<evidence type="ECO:0000313" key="13">
    <source>
        <dbReference type="EMBL" id="GEM78280.1"/>
    </source>
</evidence>
<evidence type="ECO:0000256" key="4">
    <source>
        <dbReference type="ARBA" id="ARBA00022840"/>
    </source>
</evidence>
<comment type="catalytic activity">
    <reaction evidence="9">
        <text>UDP-N-acetyl-alpha-D-muramate + L-alanyl-gamma-D-glutamyl-meso-2,6-diaminopimelate + ATP = UDP-N-acetyl-alpha-D-muramoyl-L-alanyl-gamma-D-glutamyl-meso-2,6-diaminopimelate + ADP + phosphate + H(+)</text>
        <dbReference type="Rhea" id="RHEA:29563"/>
        <dbReference type="ChEBI" id="CHEBI:15378"/>
        <dbReference type="ChEBI" id="CHEBI:30616"/>
        <dbReference type="ChEBI" id="CHEBI:43474"/>
        <dbReference type="ChEBI" id="CHEBI:61401"/>
        <dbReference type="ChEBI" id="CHEBI:70757"/>
        <dbReference type="ChEBI" id="CHEBI:83905"/>
        <dbReference type="ChEBI" id="CHEBI:456216"/>
        <dbReference type="EC" id="6.3.2.45"/>
    </reaction>
</comment>
<comment type="similarity">
    <text evidence="9">Belongs to the MurCDEF family. Mpl subfamily.</text>
</comment>
<dbReference type="OrthoDB" id="9804126at2"/>
<dbReference type="PANTHER" id="PTHR43445">
    <property type="entry name" value="UDP-N-ACETYLMURAMATE--L-ALANINE LIGASE-RELATED"/>
    <property type="match status" value="1"/>
</dbReference>
<evidence type="ECO:0000256" key="9">
    <source>
        <dbReference type="HAMAP-Rule" id="MF_02020"/>
    </source>
</evidence>
<evidence type="ECO:0000256" key="6">
    <source>
        <dbReference type="ARBA" id="ARBA00022984"/>
    </source>
</evidence>
<evidence type="ECO:0000256" key="8">
    <source>
        <dbReference type="ARBA" id="ARBA00023316"/>
    </source>
</evidence>
<reference evidence="13 14" key="1">
    <citation type="submission" date="2019-07" db="EMBL/GenBank/DDBJ databases">
        <title>Whole genome shotgun sequence of Vibrio superstes NBRC 103154.</title>
        <authorList>
            <person name="Hosoyama A."/>
            <person name="Uohara A."/>
            <person name="Ohji S."/>
            <person name="Ichikawa N."/>
        </authorList>
    </citation>
    <scope>NUCLEOTIDE SEQUENCE [LARGE SCALE GENOMIC DNA]</scope>
    <source>
        <strain evidence="13 14">NBRC 103154</strain>
    </source>
</reference>
<evidence type="ECO:0000256" key="5">
    <source>
        <dbReference type="ARBA" id="ARBA00022960"/>
    </source>
</evidence>
<dbReference type="GO" id="GO:0071555">
    <property type="term" value="P:cell wall organization"/>
    <property type="evidence" value="ECO:0007669"/>
    <property type="project" value="UniProtKB-KW"/>
</dbReference>
<dbReference type="InterPro" id="IPR036615">
    <property type="entry name" value="Mur_ligase_C_dom_sf"/>
</dbReference>
<keyword evidence="2 9" id="KW-0132">Cell division</keyword>
<dbReference type="InterPro" id="IPR013221">
    <property type="entry name" value="Mur_ligase_cen"/>
</dbReference>
<dbReference type="InterPro" id="IPR050061">
    <property type="entry name" value="MurCDEF_pg_biosynth"/>
</dbReference>
<dbReference type="GO" id="GO:0005524">
    <property type="term" value="F:ATP binding"/>
    <property type="evidence" value="ECO:0007669"/>
    <property type="project" value="UniProtKB-UniRule"/>
</dbReference>
<sequence>MHIHILGICGTFMGGAAVLAKQLGHKVTGSDANVYPPMSTLLESEGVEIIQGYDPEQLEPRPDLVVIGNAMSRGNPCVEYVLDNNLKYTSGPQWLQEFLLHDRWVLAVAGTHGKTTTSSMLAWILEDCGYEPGFLVGGVLGNFEQSARLGGSMFFVVEADEYDSAFFDKRSKFVHYHPRTLVMNNLEFDHADIFDDLEAIKRQFHHLVRTVPSNGRILSPADDEALSDVLSRGCWSETEFSSKDWQVKKQKADGSHFEVHLKQQKVGEVKWDLVGDHNVNNALMAIAAARHVGVVPDLACESLGRFINTKRRLELKGEVNGITVYDDFAHHPTAVELTLDGLRNKVGEQRIFAVLEPRSSTMKMGVHKDTLAASLGLADKVFLYQPDSIEWSVEDIAQQCSQPAQASNSVDDIVKSLVEETRPGDHILVMSNGGFEGIHTKLLQAL</sequence>
<name>A0A511QLS9_9VIBR</name>
<feature type="domain" description="Mur ligase N-terminal catalytic" evidence="10">
    <location>
        <begin position="2"/>
        <end position="101"/>
    </location>
</feature>
<dbReference type="GO" id="GO:0106418">
    <property type="term" value="F:UDP-N-acetylmuramate-L-alanyl-gamma-D-glutamyl-meso-2,6-diaminoheptanedioate ligase activity"/>
    <property type="evidence" value="ECO:0007669"/>
    <property type="project" value="UniProtKB-EC"/>
</dbReference>
<keyword evidence="1 9" id="KW-0436">Ligase</keyword>
<evidence type="ECO:0000259" key="11">
    <source>
        <dbReference type="Pfam" id="PF02875"/>
    </source>
</evidence>
<dbReference type="InterPro" id="IPR036565">
    <property type="entry name" value="Mur-like_cat_sf"/>
</dbReference>
<evidence type="ECO:0000256" key="7">
    <source>
        <dbReference type="ARBA" id="ARBA00023306"/>
    </source>
</evidence>
<dbReference type="Pfam" id="PF08245">
    <property type="entry name" value="Mur_ligase_M"/>
    <property type="match status" value="1"/>
</dbReference>
<keyword evidence="14" id="KW-1185">Reference proteome</keyword>
<comment type="pathway">
    <text evidence="9">Cell wall biogenesis; peptidoglycan recycling.</text>
</comment>
<dbReference type="InterPro" id="IPR005757">
    <property type="entry name" value="Mpl"/>
</dbReference>
<dbReference type="SUPFAM" id="SSF53623">
    <property type="entry name" value="MurD-like peptide ligases, catalytic domain"/>
    <property type="match status" value="1"/>
</dbReference>
<dbReference type="InterPro" id="IPR000713">
    <property type="entry name" value="Mur_ligase_N"/>
</dbReference>
<comment type="cofactor">
    <cofactor evidence="9">
        <name>Mg(2+)</name>
        <dbReference type="ChEBI" id="CHEBI:18420"/>
    </cofactor>
</comment>
<dbReference type="SUPFAM" id="SSF51984">
    <property type="entry name" value="MurCD N-terminal domain"/>
    <property type="match status" value="1"/>
</dbReference>
<dbReference type="UniPathway" id="UPA00544"/>
<dbReference type="GO" id="GO:0009252">
    <property type="term" value="P:peptidoglycan biosynthetic process"/>
    <property type="evidence" value="ECO:0007669"/>
    <property type="project" value="UniProtKB-UniRule"/>
</dbReference>
<dbReference type="Gene3D" id="3.40.1190.10">
    <property type="entry name" value="Mur-like, catalytic domain"/>
    <property type="match status" value="1"/>
</dbReference>
<keyword evidence="9" id="KW-0460">Magnesium</keyword>
<keyword evidence="5 9" id="KW-0133">Cell shape</keyword>
<keyword evidence="6 9" id="KW-0573">Peptidoglycan synthesis</keyword>
<dbReference type="GO" id="GO:0008360">
    <property type="term" value="P:regulation of cell shape"/>
    <property type="evidence" value="ECO:0007669"/>
    <property type="project" value="UniProtKB-KW"/>
</dbReference>
<gene>
    <name evidence="9 13" type="primary">mpl</name>
    <name evidence="13" type="ORF">VSU01S_05250</name>
</gene>
<accession>A0A511QLS9</accession>
<dbReference type="PANTHER" id="PTHR43445:SF5">
    <property type="entry name" value="UDP-N-ACETYLMURAMATE--L-ALANYL-GAMMA-D-GLUTAMYL-MESO-2,6-DIAMINOHEPTANDIOATE LIGASE"/>
    <property type="match status" value="1"/>
</dbReference>
<dbReference type="EMBL" id="BJXK01000002">
    <property type="protein sequence ID" value="GEM78280.1"/>
    <property type="molecule type" value="Genomic_DNA"/>
</dbReference>
<dbReference type="Gene3D" id="3.90.190.20">
    <property type="entry name" value="Mur ligase, C-terminal domain"/>
    <property type="match status" value="1"/>
</dbReference>
<evidence type="ECO:0000256" key="1">
    <source>
        <dbReference type="ARBA" id="ARBA00022598"/>
    </source>
</evidence>
<protein>
    <recommendedName>
        <fullName evidence="9">UDP-N-acetylmuramate--L-alanyl-gamma-D-glutamyl-meso-2,6-diaminoheptandioate ligase</fullName>
        <ecNumber evidence="9">6.3.2.45</ecNumber>
    </recommendedName>
    <alternativeName>
        <fullName evidence="9">Murein peptide ligase</fullName>
    </alternativeName>
    <alternativeName>
        <fullName evidence="9">UDP-N-acetylmuramate:L-alanyl-gamma-D-glutamyl-meso-diaminopimelate ligase</fullName>
    </alternativeName>
</protein>
<dbReference type="Pfam" id="PF01225">
    <property type="entry name" value="Mur_ligase"/>
    <property type="match status" value="1"/>
</dbReference>
<dbReference type="AlphaFoldDB" id="A0A511QLS9"/>
<evidence type="ECO:0000256" key="2">
    <source>
        <dbReference type="ARBA" id="ARBA00022618"/>
    </source>
</evidence>
<feature type="binding site" evidence="9">
    <location>
        <begin position="110"/>
        <end position="116"/>
    </location>
    <ligand>
        <name>ATP</name>
        <dbReference type="ChEBI" id="CHEBI:30616"/>
    </ligand>
</feature>
<evidence type="ECO:0000313" key="14">
    <source>
        <dbReference type="Proteomes" id="UP000321113"/>
    </source>
</evidence>